<dbReference type="InterPro" id="IPR003660">
    <property type="entry name" value="HAMP_dom"/>
</dbReference>
<comment type="subcellular location">
    <subcellularLocation>
        <location evidence="1">Membrane</location>
    </subcellularLocation>
</comment>
<evidence type="ECO:0000256" key="5">
    <source>
        <dbReference type="SAM" id="Phobius"/>
    </source>
</evidence>
<feature type="domain" description="Methyl-accepting transducer" evidence="6">
    <location>
        <begin position="360"/>
        <end position="596"/>
    </location>
</feature>
<protein>
    <submittedName>
        <fullName evidence="8">Methyl-accepting chemotaxis protein</fullName>
    </submittedName>
</protein>
<sequence length="633" mass="69037">MKKFLENRLIGTKLGLGFGSVLILALIVGMAGISGVNTLLSRADKVRLSNDLDDTLTEVRQARERFMTSGTNADKETLINRTETFGAFIDKAKIVYDGADIRETVKKTDADLTEYKKAITVLADARQKWDAIDKNANTIRGKIFDNYSDVISQLNQSNDTDTLIAAQSISRNWYALTFAINDFVSKKENIPLKLITTDFQAVFNDTQNLSVPNELESKKQETLSLLSQYDALGKNNPSVNNELVKSQESIMAIASRMDKNIDSITVLQEQRSKEDGNAISSILTTVTAIAILMGIFFALFIRHMIVTPMKDVMTAVEKIASGDLTQQLHTDRKDELGQLYNNIGTMSTTLNTLISEVVAGVLNLSATSEQLETISKQSQKMMLSQKDETDQVATAINEMSSTVAEVARNAETAAEATTETDKIVNQGNQLVSGVVASIGSLASDLTTTSESMEQLKTRTDNVGNVLAVIKAVAEQTNLLALNAAIEAARAGEAGRGFAVVADEVRGLASRTQSSAKEIEDLIIELQNGAQDSLEKMLTSRDLSTRNAEQAKEVLTLFSNISKQVGYMQDMGLQIATASEEQSQVSEEINRSVENVRLLADDTAEGSAESVRAVSNLRTLSHQLKSLTERFKIS</sequence>
<dbReference type="CDD" id="cd11386">
    <property type="entry name" value="MCP_signal"/>
    <property type="match status" value="1"/>
</dbReference>
<evidence type="ECO:0000256" key="2">
    <source>
        <dbReference type="ARBA" id="ARBA00023224"/>
    </source>
</evidence>
<dbReference type="RefSeq" id="WP_111607852.1">
    <property type="nucleotide sequence ID" value="NZ_BMLJ01000015.1"/>
</dbReference>
<dbReference type="Gene3D" id="6.10.340.10">
    <property type="match status" value="1"/>
</dbReference>
<dbReference type="Pfam" id="PF00015">
    <property type="entry name" value="MCPsignal"/>
    <property type="match status" value="1"/>
</dbReference>
<dbReference type="InterPro" id="IPR032255">
    <property type="entry name" value="HBM"/>
</dbReference>
<keyword evidence="5" id="KW-1133">Transmembrane helix</keyword>
<feature type="transmembrane region" description="Helical" evidence="5">
    <location>
        <begin position="278"/>
        <end position="301"/>
    </location>
</feature>
<keyword evidence="2 4" id="KW-0807">Transducer</keyword>
<keyword evidence="5" id="KW-0812">Transmembrane</keyword>
<dbReference type="SMART" id="SM00304">
    <property type="entry name" value="HAMP"/>
    <property type="match status" value="2"/>
</dbReference>
<feature type="domain" description="HAMP" evidence="7">
    <location>
        <begin position="303"/>
        <end position="355"/>
    </location>
</feature>
<dbReference type="GO" id="GO:0004888">
    <property type="term" value="F:transmembrane signaling receptor activity"/>
    <property type="evidence" value="ECO:0007669"/>
    <property type="project" value="InterPro"/>
</dbReference>
<evidence type="ECO:0000259" key="6">
    <source>
        <dbReference type="PROSITE" id="PS50111"/>
    </source>
</evidence>
<dbReference type="PROSITE" id="PS50111">
    <property type="entry name" value="CHEMOTAXIS_TRANSDUC_2"/>
    <property type="match status" value="1"/>
</dbReference>
<dbReference type="SMART" id="SM01358">
    <property type="entry name" value="HBM"/>
    <property type="match status" value="1"/>
</dbReference>
<dbReference type="KEGG" id="mard:IBG28_10885"/>
<proteinExistence type="inferred from homology"/>
<dbReference type="PANTHER" id="PTHR32089:SF112">
    <property type="entry name" value="LYSOZYME-LIKE PROTEIN-RELATED"/>
    <property type="match status" value="1"/>
</dbReference>
<keyword evidence="9" id="KW-1185">Reference proteome</keyword>
<evidence type="ECO:0000256" key="3">
    <source>
        <dbReference type="ARBA" id="ARBA00029447"/>
    </source>
</evidence>
<evidence type="ECO:0000313" key="9">
    <source>
        <dbReference type="Proteomes" id="UP000516370"/>
    </source>
</evidence>
<dbReference type="InterPro" id="IPR004089">
    <property type="entry name" value="MCPsignal_dom"/>
</dbReference>
<evidence type="ECO:0000313" key="8">
    <source>
        <dbReference type="EMBL" id="QNT04257.1"/>
    </source>
</evidence>
<reference evidence="8 9" key="1">
    <citation type="submission" date="2020-09" db="EMBL/GenBank/DDBJ databases">
        <title>Complete genome sequence of an Arctic sea ice bacterium Marinomonas arctica BSI20414.</title>
        <authorList>
            <person name="Liao L."/>
            <person name="Chen B."/>
        </authorList>
    </citation>
    <scope>NUCLEOTIDE SEQUENCE [LARGE SCALE GENOMIC DNA]</scope>
    <source>
        <strain evidence="8 9">BSI20414</strain>
    </source>
</reference>
<dbReference type="SUPFAM" id="SSF58104">
    <property type="entry name" value="Methyl-accepting chemotaxis protein (MCP) signaling domain"/>
    <property type="match status" value="1"/>
</dbReference>
<dbReference type="Proteomes" id="UP000516370">
    <property type="component" value="Chromosome"/>
</dbReference>
<dbReference type="PANTHER" id="PTHR32089">
    <property type="entry name" value="METHYL-ACCEPTING CHEMOTAXIS PROTEIN MCPB"/>
    <property type="match status" value="1"/>
</dbReference>
<dbReference type="Pfam" id="PF00672">
    <property type="entry name" value="HAMP"/>
    <property type="match status" value="1"/>
</dbReference>
<dbReference type="GO" id="GO:0006935">
    <property type="term" value="P:chemotaxis"/>
    <property type="evidence" value="ECO:0007669"/>
    <property type="project" value="InterPro"/>
</dbReference>
<gene>
    <name evidence="8" type="ORF">IBG28_10885</name>
</gene>
<dbReference type="Gene3D" id="1.10.287.950">
    <property type="entry name" value="Methyl-accepting chemotaxis protein"/>
    <property type="match status" value="1"/>
</dbReference>
<feature type="transmembrane region" description="Helical" evidence="5">
    <location>
        <begin position="21"/>
        <end position="40"/>
    </location>
</feature>
<name>A0A7H1J191_9GAMM</name>
<dbReference type="EMBL" id="CP061081">
    <property type="protein sequence ID" value="QNT04257.1"/>
    <property type="molecule type" value="Genomic_DNA"/>
</dbReference>
<dbReference type="PRINTS" id="PR00260">
    <property type="entry name" value="CHEMTRNSDUCR"/>
</dbReference>
<dbReference type="SMART" id="SM00283">
    <property type="entry name" value="MA"/>
    <property type="match status" value="1"/>
</dbReference>
<dbReference type="GO" id="GO:0016020">
    <property type="term" value="C:membrane"/>
    <property type="evidence" value="ECO:0007669"/>
    <property type="project" value="UniProtKB-SubCell"/>
</dbReference>
<evidence type="ECO:0000256" key="4">
    <source>
        <dbReference type="PROSITE-ProRule" id="PRU00284"/>
    </source>
</evidence>
<dbReference type="OrthoDB" id="6376221at2"/>
<dbReference type="PROSITE" id="PS50885">
    <property type="entry name" value="HAMP"/>
    <property type="match status" value="1"/>
</dbReference>
<accession>A0A7H1J191</accession>
<dbReference type="CDD" id="cd06225">
    <property type="entry name" value="HAMP"/>
    <property type="match status" value="1"/>
</dbReference>
<keyword evidence="5" id="KW-0472">Membrane</keyword>
<dbReference type="FunFam" id="1.10.287.950:FF:000001">
    <property type="entry name" value="Methyl-accepting chemotaxis sensory transducer"/>
    <property type="match status" value="1"/>
</dbReference>
<evidence type="ECO:0000256" key="1">
    <source>
        <dbReference type="ARBA" id="ARBA00004370"/>
    </source>
</evidence>
<organism evidence="8 9">
    <name type="scientific">Marinomonas arctica</name>
    <dbReference type="NCBI Taxonomy" id="383750"/>
    <lineage>
        <taxon>Bacteria</taxon>
        <taxon>Pseudomonadati</taxon>
        <taxon>Pseudomonadota</taxon>
        <taxon>Gammaproteobacteria</taxon>
        <taxon>Oceanospirillales</taxon>
        <taxon>Oceanospirillaceae</taxon>
        <taxon>Marinomonas</taxon>
    </lineage>
</organism>
<dbReference type="GO" id="GO:0007165">
    <property type="term" value="P:signal transduction"/>
    <property type="evidence" value="ECO:0007669"/>
    <property type="project" value="UniProtKB-KW"/>
</dbReference>
<comment type="similarity">
    <text evidence="3">Belongs to the methyl-accepting chemotaxis (MCP) protein family.</text>
</comment>
<dbReference type="AlphaFoldDB" id="A0A7H1J191"/>
<dbReference type="InterPro" id="IPR004090">
    <property type="entry name" value="Chemotax_Me-accpt_rcpt"/>
</dbReference>
<evidence type="ECO:0000259" key="7">
    <source>
        <dbReference type="PROSITE" id="PS50885"/>
    </source>
</evidence>